<evidence type="ECO:0000256" key="1">
    <source>
        <dbReference type="SAM" id="MobiDB-lite"/>
    </source>
</evidence>
<keyword evidence="3" id="KW-1185">Reference proteome</keyword>
<accession>A0ABD2AU79</accession>
<proteinExistence type="predicted"/>
<evidence type="ECO:0000313" key="3">
    <source>
        <dbReference type="Proteomes" id="UP001607302"/>
    </source>
</evidence>
<feature type="compositionally biased region" description="Acidic residues" evidence="1">
    <location>
        <begin position="67"/>
        <end position="76"/>
    </location>
</feature>
<dbReference type="Proteomes" id="UP001607302">
    <property type="component" value="Unassembled WGS sequence"/>
</dbReference>
<name>A0ABD2AU79_VESSQ</name>
<protein>
    <submittedName>
        <fullName evidence="2">Uncharacterized protein</fullName>
    </submittedName>
</protein>
<feature type="region of interest" description="Disordered" evidence="1">
    <location>
        <begin position="1"/>
        <end position="23"/>
    </location>
</feature>
<organism evidence="2 3">
    <name type="scientific">Vespula squamosa</name>
    <name type="common">Southern yellow jacket</name>
    <name type="synonym">Wasp</name>
    <dbReference type="NCBI Taxonomy" id="30214"/>
    <lineage>
        <taxon>Eukaryota</taxon>
        <taxon>Metazoa</taxon>
        <taxon>Ecdysozoa</taxon>
        <taxon>Arthropoda</taxon>
        <taxon>Hexapoda</taxon>
        <taxon>Insecta</taxon>
        <taxon>Pterygota</taxon>
        <taxon>Neoptera</taxon>
        <taxon>Endopterygota</taxon>
        <taxon>Hymenoptera</taxon>
        <taxon>Apocrita</taxon>
        <taxon>Aculeata</taxon>
        <taxon>Vespoidea</taxon>
        <taxon>Vespidae</taxon>
        <taxon>Vespinae</taxon>
        <taxon>Vespula</taxon>
    </lineage>
</organism>
<gene>
    <name evidence="2" type="ORF">V1478_008651</name>
</gene>
<sequence>MGGSERVRVASFGRDLEEGTETGRMRGMKWRRAWREGGWRRGRGKGERGGGTRLLERADVKRREREEEKEEEEEEEMEKKVEVGGECQVLYGGGRRIESKLPPQHSSRRSSGRLYRACRRRMRNVGWDGAGR</sequence>
<dbReference type="AlphaFoldDB" id="A0ABD2AU79"/>
<dbReference type="EMBL" id="JAUDFV010000139">
    <property type="protein sequence ID" value="KAL2724138.1"/>
    <property type="molecule type" value="Genomic_DNA"/>
</dbReference>
<feature type="region of interest" description="Disordered" evidence="1">
    <location>
        <begin position="60"/>
        <end position="114"/>
    </location>
</feature>
<reference evidence="2 3" key="1">
    <citation type="journal article" date="2024" name="Ann. Entomol. Soc. Am.">
        <title>Genomic analyses of the southern and eastern yellowjacket wasps (Hymenoptera: Vespidae) reveal evolutionary signatures of social life.</title>
        <authorList>
            <person name="Catto M.A."/>
            <person name="Caine P.B."/>
            <person name="Orr S.E."/>
            <person name="Hunt B.G."/>
            <person name="Goodisman M.A.D."/>
        </authorList>
    </citation>
    <scope>NUCLEOTIDE SEQUENCE [LARGE SCALE GENOMIC DNA]</scope>
    <source>
        <strain evidence="2">233</strain>
        <tissue evidence="2">Head and thorax</tissue>
    </source>
</reference>
<evidence type="ECO:0000313" key="2">
    <source>
        <dbReference type="EMBL" id="KAL2724138.1"/>
    </source>
</evidence>
<comment type="caution">
    <text evidence="2">The sequence shown here is derived from an EMBL/GenBank/DDBJ whole genome shotgun (WGS) entry which is preliminary data.</text>
</comment>